<evidence type="ECO:0000256" key="5">
    <source>
        <dbReference type="SAM" id="MobiDB-lite"/>
    </source>
</evidence>
<feature type="domain" description="Large ribosomal subunit protein uL15/eL18" evidence="6">
    <location>
        <begin position="88"/>
        <end position="142"/>
    </location>
</feature>
<protein>
    <recommendedName>
        <fullName evidence="4">Large ribosomal subunit protein uL15</fullName>
    </recommendedName>
</protein>
<keyword evidence="2 4" id="KW-0689">Ribosomal protein</keyword>
<organism evidence="7 8">
    <name type="scientific">candidate division WWE3 bacterium</name>
    <dbReference type="NCBI Taxonomy" id="2053526"/>
    <lineage>
        <taxon>Bacteria</taxon>
        <taxon>Katanobacteria</taxon>
    </lineage>
</organism>
<dbReference type="GO" id="GO:0006412">
    <property type="term" value="P:translation"/>
    <property type="evidence" value="ECO:0007669"/>
    <property type="project" value="UniProtKB-UniRule"/>
</dbReference>
<evidence type="ECO:0000313" key="7">
    <source>
        <dbReference type="EMBL" id="MCA9308694.1"/>
    </source>
</evidence>
<dbReference type="GO" id="GO:0003735">
    <property type="term" value="F:structural constituent of ribosome"/>
    <property type="evidence" value="ECO:0007669"/>
    <property type="project" value="InterPro"/>
</dbReference>
<dbReference type="SUPFAM" id="SSF52080">
    <property type="entry name" value="Ribosomal proteins L15p and L18e"/>
    <property type="match status" value="1"/>
</dbReference>
<keyword evidence="4" id="KW-0694">RNA-binding</keyword>
<accession>A0A955EEK8</accession>
<reference evidence="7" key="1">
    <citation type="submission" date="2020-04" db="EMBL/GenBank/DDBJ databases">
        <authorList>
            <person name="Zhang T."/>
        </authorList>
    </citation>
    <scope>NUCLEOTIDE SEQUENCE</scope>
    <source>
        <strain evidence="7">HKST-UBA79</strain>
    </source>
</reference>
<gene>
    <name evidence="4 7" type="primary">rplO</name>
    <name evidence="7" type="ORF">KC980_04225</name>
</gene>
<dbReference type="Proteomes" id="UP000740557">
    <property type="component" value="Unassembled WGS sequence"/>
</dbReference>
<reference evidence="7" key="2">
    <citation type="journal article" date="2021" name="Microbiome">
        <title>Successional dynamics and alternative stable states in a saline activated sludge microbial community over 9 years.</title>
        <authorList>
            <person name="Wang Y."/>
            <person name="Ye J."/>
            <person name="Ju F."/>
            <person name="Liu L."/>
            <person name="Boyd J.A."/>
            <person name="Deng Y."/>
            <person name="Parks D.H."/>
            <person name="Jiang X."/>
            <person name="Yin X."/>
            <person name="Woodcroft B.J."/>
            <person name="Tyson G.W."/>
            <person name="Hugenholtz P."/>
            <person name="Polz M.F."/>
            <person name="Zhang T."/>
        </authorList>
    </citation>
    <scope>NUCLEOTIDE SEQUENCE</scope>
    <source>
        <strain evidence="7">HKST-UBA79</strain>
    </source>
</reference>
<dbReference type="HAMAP" id="MF_01341">
    <property type="entry name" value="Ribosomal_uL15"/>
    <property type="match status" value="1"/>
</dbReference>
<dbReference type="InterPro" id="IPR005749">
    <property type="entry name" value="Ribosomal_uL15_bac-type"/>
</dbReference>
<dbReference type="InterPro" id="IPR030878">
    <property type="entry name" value="Ribosomal_uL15"/>
</dbReference>
<evidence type="ECO:0000256" key="2">
    <source>
        <dbReference type="ARBA" id="ARBA00022980"/>
    </source>
</evidence>
<dbReference type="EMBL" id="JAGQNX010000136">
    <property type="protein sequence ID" value="MCA9308694.1"/>
    <property type="molecule type" value="Genomic_DNA"/>
</dbReference>
<dbReference type="GO" id="GO:0019843">
    <property type="term" value="F:rRNA binding"/>
    <property type="evidence" value="ECO:0007669"/>
    <property type="project" value="UniProtKB-UniRule"/>
</dbReference>
<keyword evidence="3 4" id="KW-0687">Ribonucleoprotein</keyword>
<name>A0A955EEK8_UNCKA</name>
<evidence type="ECO:0000256" key="3">
    <source>
        <dbReference type="ARBA" id="ARBA00023274"/>
    </source>
</evidence>
<dbReference type="PANTHER" id="PTHR12934">
    <property type="entry name" value="50S RIBOSOMAL PROTEIN L15"/>
    <property type="match status" value="1"/>
</dbReference>
<dbReference type="InterPro" id="IPR036227">
    <property type="entry name" value="Ribosomal_uL15/eL18_sf"/>
</dbReference>
<evidence type="ECO:0000259" key="6">
    <source>
        <dbReference type="Pfam" id="PF00828"/>
    </source>
</evidence>
<sequence>MNLSNLTKLKGTKSKKIRLGRGIGSGKGGHTVGFGMKGQKSRSGNSIPVGFEGGQLPTYRKLPTFGGFNNPTKKDIVAVSFSDFNSFDDGITVTPLDLVKSKRLKKLPRHGVKILNSGALLKKLSFEGFAYSKTAKEKIESLPGCSIK</sequence>
<comment type="function">
    <text evidence="4">Binds to the 23S rRNA.</text>
</comment>
<dbReference type="PANTHER" id="PTHR12934:SF11">
    <property type="entry name" value="LARGE RIBOSOMAL SUBUNIT PROTEIN UL15M"/>
    <property type="match status" value="1"/>
</dbReference>
<dbReference type="GO" id="GO:0015934">
    <property type="term" value="C:large ribosomal subunit"/>
    <property type="evidence" value="ECO:0007669"/>
    <property type="project" value="InterPro"/>
</dbReference>
<comment type="subunit">
    <text evidence="4">Part of the 50S ribosomal subunit.</text>
</comment>
<comment type="similarity">
    <text evidence="1 4">Belongs to the universal ribosomal protein uL15 family.</text>
</comment>
<dbReference type="AlphaFoldDB" id="A0A955EEK8"/>
<dbReference type="Pfam" id="PF00828">
    <property type="entry name" value="Ribosomal_L27A"/>
    <property type="match status" value="1"/>
</dbReference>
<proteinExistence type="inferred from homology"/>
<feature type="region of interest" description="Disordered" evidence="5">
    <location>
        <begin position="30"/>
        <end position="49"/>
    </location>
</feature>
<dbReference type="NCBIfam" id="TIGR01071">
    <property type="entry name" value="rplO_bact"/>
    <property type="match status" value="1"/>
</dbReference>
<comment type="caution">
    <text evidence="7">The sequence shown here is derived from an EMBL/GenBank/DDBJ whole genome shotgun (WGS) entry which is preliminary data.</text>
</comment>
<evidence type="ECO:0000256" key="4">
    <source>
        <dbReference type="HAMAP-Rule" id="MF_01341"/>
    </source>
</evidence>
<evidence type="ECO:0000313" key="8">
    <source>
        <dbReference type="Proteomes" id="UP000740557"/>
    </source>
</evidence>
<dbReference type="InterPro" id="IPR021131">
    <property type="entry name" value="Ribosomal_uL15/eL18"/>
</dbReference>
<evidence type="ECO:0000256" key="1">
    <source>
        <dbReference type="ARBA" id="ARBA00007320"/>
    </source>
</evidence>
<dbReference type="Gene3D" id="3.100.10.10">
    <property type="match status" value="1"/>
</dbReference>
<keyword evidence="4" id="KW-0699">rRNA-binding</keyword>